<dbReference type="Pfam" id="PF00096">
    <property type="entry name" value="zf-C2H2"/>
    <property type="match status" value="2"/>
</dbReference>
<keyword evidence="7" id="KW-0539">Nucleus</keyword>
<reference evidence="11" key="2">
    <citation type="submission" date="2021-01" db="EMBL/GenBank/DDBJ databases">
        <authorList>
            <person name="Kaushik A."/>
        </authorList>
    </citation>
    <scope>NUCLEOTIDE SEQUENCE</scope>
    <source>
        <strain evidence="11">AG2-2IIIB</strain>
    </source>
</reference>
<evidence type="ECO:0000313" key="13">
    <source>
        <dbReference type="Proteomes" id="UP000044841"/>
    </source>
</evidence>
<keyword evidence="3" id="KW-0677">Repeat</keyword>
<dbReference type="Gene3D" id="3.30.160.60">
    <property type="entry name" value="Classic Zinc Finger"/>
    <property type="match status" value="2"/>
</dbReference>
<keyword evidence="2" id="KW-0479">Metal-binding</keyword>
<organism evidence="12 13">
    <name type="scientific">Rhizoctonia solani</name>
    <dbReference type="NCBI Taxonomy" id="456999"/>
    <lineage>
        <taxon>Eukaryota</taxon>
        <taxon>Fungi</taxon>
        <taxon>Dikarya</taxon>
        <taxon>Basidiomycota</taxon>
        <taxon>Agaricomycotina</taxon>
        <taxon>Agaricomycetes</taxon>
        <taxon>Cantharellales</taxon>
        <taxon>Ceratobasidiaceae</taxon>
        <taxon>Rhizoctonia</taxon>
    </lineage>
</organism>
<evidence type="ECO:0000256" key="6">
    <source>
        <dbReference type="ARBA" id="ARBA00023125"/>
    </source>
</evidence>
<dbReference type="Proteomes" id="UP000044841">
    <property type="component" value="Unassembled WGS sequence"/>
</dbReference>
<evidence type="ECO:0000256" key="5">
    <source>
        <dbReference type="ARBA" id="ARBA00022833"/>
    </source>
</evidence>
<dbReference type="FunFam" id="3.30.160.60:FF:001450">
    <property type="entry name" value="zinc finger protein 774"/>
    <property type="match status" value="1"/>
</dbReference>
<proteinExistence type="predicted"/>
<comment type="subcellular location">
    <subcellularLocation>
        <location evidence="1">Nucleus</location>
    </subcellularLocation>
</comment>
<evidence type="ECO:0000256" key="2">
    <source>
        <dbReference type="ARBA" id="ARBA00022723"/>
    </source>
</evidence>
<protein>
    <recommendedName>
        <fullName evidence="10">C2H2-type domain-containing protein</fullName>
    </recommendedName>
</protein>
<dbReference type="GO" id="GO:0000978">
    <property type="term" value="F:RNA polymerase II cis-regulatory region sequence-specific DNA binding"/>
    <property type="evidence" value="ECO:0007669"/>
    <property type="project" value="TreeGrafter"/>
</dbReference>
<evidence type="ECO:0000256" key="4">
    <source>
        <dbReference type="ARBA" id="ARBA00022771"/>
    </source>
</evidence>
<feature type="domain" description="C2H2-type" evidence="10">
    <location>
        <begin position="119"/>
        <end position="148"/>
    </location>
</feature>
<keyword evidence="4 8" id="KW-0863">Zinc-finger</keyword>
<dbReference type="InterPro" id="IPR013087">
    <property type="entry name" value="Znf_C2H2_type"/>
</dbReference>
<reference evidence="12 13" key="1">
    <citation type="submission" date="2015-07" db="EMBL/GenBank/DDBJ databases">
        <authorList>
            <person name="Noorani M."/>
        </authorList>
    </citation>
    <scope>NUCLEOTIDE SEQUENCE [LARGE SCALE GENOMIC DNA]</scope>
    <source>
        <strain evidence="12">BBA 69670</strain>
    </source>
</reference>
<feature type="domain" description="C2H2-type" evidence="10">
    <location>
        <begin position="91"/>
        <end position="118"/>
    </location>
</feature>
<name>A0A0K6GF91_9AGAM</name>
<dbReference type="Proteomes" id="UP000663843">
    <property type="component" value="Unassembled WGS sequence"/>
</dbReference>
<keyword evidence="6" id="KW-0238">DNA-binding</keyword>
<dbReference type="GO" id="GO:0008270">
    <property type="term" value="F:zinc ion binding"/>
    <property type="evidence" value="ECO:0007669"/>
    <property type="project" value="UniProtKB-KW"/>
</dbReference>
<dbReference type="PROSITE" id="PS50157">
    <property type="entry name" value="ZINC_FINGER_C2H2_2"/>
    <property type="match status" value="2"/>
</dbReference>
<dbReference type="FunFam" id="3.30.160.60:FF:001102">
    <property type="entry name" value="Transcription factor IIIA"/>
    <property type="match status" value="1"/>
</dbReference>
<feature type="compositionally biased region" description="Polar residues" evidence="9">
    <location>
        <begin position="1"/>
        <end position="18"/>
    </location>
</feature>
<evidence type="ECO:0000256" key="8">
    <source>
        <dbReference type="PROSITE-ProRule" id="PRU00042"/>
    </source>
</evidence>
<keyword evidence="13" id="KW-1185">Reference proteome</keyword>
<dbReference type="EMBL" id="CYGV01001778">
    <property type="protein sequence ID" value="CUA77136.1"/>
    <property type="molecule type" value="Genomic_DNA"/>
</dbReference>
<keyword evidence="5" id="KW-0862">Zinc</keyword>
<dbReference type="GO" id="GO:0000785">
    <property type="term" value="C:chromatin"/>
    <property type="evidence" value="ECO:0007669"/>
    <property type="project" value="TreeGrafter"/>
</dbReference>
<dbReference type="PANTHER" id="PTHR14003:SF19">
    <property type="entry name" value="YY2 TRANSCRIPTION FACTOR"/>
    <property type="match status" value="1"/>
</dbReference>
<accession>A0A0K6GF91</accession>
<evidence type="ECO:0000313" key="12">
    <source>
        <dbReference type="EMBL" id="CUA77136.1"/>
    </source>
</evidence>
<evidence type="ECO:0000256" key="7">
    <source>
        <dbReference type="ARBA" id="ARBA00023242"/>
    </source>
</evidence>
<evidence type="ECO:0000313" key="11">
    <source>
        <dbReference type="EMBL" id="CAE6512741.1"/>
    </source>
</evidence>
<dbReference type="PANTHER" id="PTHR14003">
    <property type="entry name" value="TRANSCRIPTIONAL REPRESSOR PROTEIN YY"/>
    <property type="match status" value="1"/>
</dbReference>
<feature type="region of interest" description="Disordered" evidence="9">
    <location>
        <begin position="1"/>
        <end position="95"/>
    </location>
</feature>
<sequence length="180" mass="20004">MSGSRSQRQTLPPIQNLINAADRGMIEHNQYNAPMYGQNAQLLPMPSHPSSRSRSDYAYPTPPNSARSDGRTYPTQQQNTAPGGGSGSRRHVCAECGQTFDRPSSLQTHMNTHTGEQPFQCPYEGCGRRFSVKSNMRRHLSVHEQPRMTDADGNAEDSRNADHANSCEYGVFSIAQHARR</sequence>
<evidence type="ECO:0000256" key="1">
    <source>
        <dbReference type="ARBA" id="ARBA00004123"/>
    </source>
</evidence>
<dbReference type="EMBL" id="CAJMWT010006100">
    <property type="protein sequence ID" value="CAE6512741.1"/>
    <property type="molecule type" value="Genomic_DNA"/>
</dbReference>
<gene>
    <name evidence="11" type="ORF">RDB_LOCUS155145</name>
    <name evidence="12" type="ORF">RSOLAG22IIIB_06527</name>
</gene>
<dbReference type="AlphaFoldDB" id="A0A0K6GF91"/>
<dbReference type="SUPFAM" id="SSF57667">
    <property type="entry name" value="beta-beta-alpha zinc fingers"/>
    <property type="match status" value="1"/>
</dbReference>
<dbReference type="InterPro" id="IPR036236">
    <property type="entry name" value="Znf_C2H2_sf"/>
</dbReference>
<dbReference type="GO" id="GO:0000981">
    <property type="term" value="F:DNA-binding transcription factor activity, RNA polymerase II-specific"/>
    <property type="evidence" value="ECO:0007669"/>
    <property type="project" value="TreeGrafter"/>
</dbReference>
<evidence type="ECO:0000256" key="3">
    <source>
        <dbReference type="ARBA" id="ARBA00022737"/>
    </source>
</evidence>
<dbReference type="PROSITE" id="PS00028">
    <property type="entry name" value="ZINC_FINGER_C2H2_1"/>
    <property type="match status" value="2"/>
</dbReference>
<dbReference type="GO" id="GO:0031519">
    <property type="term" value="C:PcG protein complex"/>
    <property type="evidence" value="ECO:0007669"/>
    <property type="project" value="TreeGrafter"/>
</dbReference>
<dbReference type="SMART" id="SM00355">
    <property type="entry name" value="ZnF_C2H2"/>
    <property type="match status" value="2"/>
</dbReference>
<evidence type="ECO:0000256" key="9">
    <source>
        <dbReference type="SAM" id="MobiDB-lite"/>
    </source>
</evidence>
<evidence type="ECO:0000259" key="10">
    <source>
        <dbReference type="PROSITE" id="PS50157"/>
    </source>
</evidence>
<dbReference type="GO" id="GO:0005667">
    <property type="term" value="C:transcription regulator complex"/>
    <property type="evidence" value="ECO:0007669"/>
    <property type="project" value="TreeGrafter"/>
</dbReference>